<evidence type="ECO:0008006" key="3">
    <source>
        <dbReference type="Google" id="ProtNLM"/>
    </source>
</evidence>
<dbReference type="GeneID" id="27331431"/>
<keyword evidence="2" id="KW-1185">Reference proteome</keyword>
<name>A0A0D1ZWU3_9EURO</name>
<dbReference type="EMBL" id="KN847494">
    <property type="protein sequence ID" value="KIW17157.1"/>
    <property type="molecule type" value="Genomic_DNA"/>
</dbReference>
<dbReference type="STRING" id="91928.A0A0D1ZWU3"/>
<protein>
    <recommendedName>
        <fullName evidence="3">Aminoglycoside phosphotransferase domain-containing protein</fullName>
    </recommendedName>
</protein>
<dbReference type="Proteomes" id="UP000053328">
    <property type="component" value="Unassembled WGS sequence"/>
</dbReference>
<evidence type="ECO:0000313" key="1">
    <source>
        <dbReference type="EMBL" id="KIW17157.1"/>
    </source>
</evidence>
<dbReference type="OrthoDB" id="4169861at2759"/>
<dbReference type="VEuPathDB" id="FungiDB:PV08_04348"/>
<sequence>MAKKEWSTYERRYCIDSDARTFTKTEIHHNTNVRGELTTPWKSTERIVNEYYALQLVKKKTTIPVPQPLLLKKELTSWSITTEYVAGTALDELPGNIRATAVPNADRYINDLVLPQLATLKSRCSGALTGDVIPPRRVIEKYPEKKWTPTRTQTQSIFSATR</sequence>
<dbReference type="AlphaFoldDB" id="A0A0D1ZWU3"/>
<proteinExistence type="predicted"/>
<dbReference type="HOGENOM" id="CLU_1635413_0_0_1"/>
<reference evidence="1 2" key="1">
    <citation type="submission" date="2015-01" db="EMBL/GenBank/DDBJ databases">
        <title>The Genome Sequence of Exophiala spinifera CBS89968.</title>
        <authorList>
            <consortium name="The Broad Institute Genomics Platform"/>
            <person name="Cuomo C."/>
            <person name="de Hoog S."/>
            <person name="Gorbushina A."/>
            <person name="Stielow B."/>
            <person name="Teixiera M."/>
            <person name="Abouelleil A."/>
            <person name="Chapman S.B."/>
            <person name="Priest M."/>
            <person name="Young S.K."/>
            <person name="Wortman J."/>
            <person name="Nusbaum C."/>
            <person name="Birren B."/>
        </authorList>
    </citation>
    <scope>NUCLEOTIDE SEQUENCE [LARGE SCALE GENOMIC DNA]</scope>
    <source>
        <strain evidence="1 2">CBS 89968</strain>
    </source>
</reference>
<gene>
    <name evidence="1" type="ORF">PV08_04348</name>
</gene>
<accession>A0A0D1ZWU3</accession>
<dbReference type="RefSeq" id="XP_016237373.1">
    <property type="nucleotide sequence ID" value="XM_016378696.1"/>
</dbReference>
<organism evidence="1 2">
    <name type="scientific">Exophiala spinifera</name>
    <dbReference type="NCBI Taxonomy" id="91928"/>
    <lineage>
        <taxon>Eukaryota</taxon>
        <taxon>Fungi</taxon>
        <taxon>Dikarya</taxon>
        <taxon>Ascomycota</taxon>
        <taxon>Pezizomycotina</taxon>
        <taxon>Eurotiomycetes</taxon>
        <taxon>Chaetothyriomycetidae</taxon>
        <taxon>Chaetothyriales</taxon>
        <taxon>Herpotrichiellaceae</taxon>
        <taxon>Exophiala</taxon>
    </lineage>
</organism>
<evidence type="ECO:0000313" key="2">
    <source>
        <dbReference type="Proteomes" id="UP000053328"/>
    </source>
</evidence>